<organism evidence="1 2">
    <name type="scientific">Stephania yunnanensis</name>
    <dbReference type="NCBI Taxonomy" id="152371"/>
    <lineage>
        <taxon>Eukaryota</taxon>
        <taxon>Viridiplantae</taxon>
        <taxon>Streptophyta</taxon>
        <taxon>Embryophyta</taxon>
        <taxon>Tracheophyta</taxon>
        <taxon>Spermatophyta</taxon>
        <taxon>Magnoliopsida</taxon>
        <taxon>Ranunculales</taxon>
        <taxon>Menispermaceae</taxon>
        <taxon>Menispermoideae</taxon>
        <taxon>Cissampelideae</taxon>
        <taxon>Stephania</taxon>
    </lineage>
</organism>
<proteinExistence type="predicted"/>
<evidence type="ECO:0000313" key="2">
    <source>
        <dbReference type="Proteomes" id="UP001420932"/>
    </source>
</evidence>
<keyword evidence="2" id="KW-1185">Reference proteome</keyword>
<gene>
    <name evidence="1" type="ORF">Syun_029058</name>
</gene>
<dbReference type="AlphaFoldDB" id="A0AAP0ECX4"/>
<reference evidence="1 2" key="1">
    <citation type="submission" date="2024-01" db="EMBL/GenBank/DDBJ databases">
        <title>Genome assemblies of Stephania.</title>
        <authorList>
            <person name="Yang L."/>
        </authorList>
    </citation>
    <scope>NUCLEOTIDE SEQUENCE [LARGE SCALE GENOMIC DNA]</scope>
    <source>
        <strain evidence="1">YNDBR</strain>
        <tissue evidence="1">Leaf</tissue>
    </source>
</reference>
<dbReference type="Proteomes" id="UP001420932">
    <property type="component" value="Unassembled WGS sequence"/>
</dbReference>
<accession>A0AAP0ECX4</accession>
<comment type="caution">
    <text evidence="1">The sequence shown here is derived from an EMBL/GenBank/DDBJ whole genome shotgun (WGS) entry which is preliminary data.</text>
</comment>
<dbReference type="EMBL" id="JBBNAF010000013">
    <property type="protein sequence ID" value="KAK9086664.1"/>
    <property type="molecule type" value="Genomic_DNA"/>
</dbReference>
<evidence type="ECO:0000313" key="1">
    <source>
        <dbReference type="EMBL" id="KAK9086664.1"/>
    </source>
</evidence>
<name>A0AAP0ECX4_9MAGN</name>
<sequence length="55" mass="6343">MKVYIKSKFAKSLLNLIKAKTFGLNLLQRCWTTFNTLYPGDLVVDHEIVVVDEEV</sequence>
<protein>
    <submittedName>
        <fullName evidence="1">Uncharacterized protein</fullName>
    </submittedName>
</protein>